<accession>A0A934MH09</accession>
<dbReference type="Pfam" id="PF00892">
    <property type="entry name" value="EamA"/>
    <property type="match status" value="2"/>
</dbReference>
<evidence type="ECO:0000256" key="1">
    <source>
        <dbReference type="ARBA" id="ARBA00004141"/>
    </source>
</evidence>
<feature type="transmembrane region" description="Helical" evidence="6">
    <location>
        <begin position="159"/>
        <end position="180"/>
    </location>
</feature>
<keyword evidence="9" id="KW-1185">Reference proteome</keyword>
<evidence type="ECO:0000256" key="2">
    <source>
        <dbReference type="ARBA" id="ARBA00009853"/>
    </source>
</evidence>
<evidence type="ECO:0000313" key="8">
    <source>
        <dbReference type="EMBL" id="MBJ3775571.1"/>
    </source>
</evidence>
<feature type="transmembrane region" description="Helical" evidence="6">
    <location>
        <begin position="136"/>
        <end position="153"/>
    </location>
</feature>
<dbReference type="AlphaFoldDB" id="A0A934MH09"/>
<comment type="caution">
    <text evidence="8">The sequence shown here is derived from an EMBL/GenBank/DDBJ whole genome shotgun (WGS) entry which is preliminary data.</text>
</comment>
<evidence type="ECO:0000256" key="3">
    <source>
        <dbReference type="ARBA" id="ARBA00022692"/>
    </source>
</evidence>
<feature type="domain" description="EamA" evidence="7">
    <location>
        <begin position="164"/>
        <end position="297"/>
    </location>
</feature>
<feature type="transmembrane region" description="Helical" evidence="6">
    <location>
        <begin position="257"/>
        <end position="274"/>
    </location>
</feature>
<keyword evidence="4 6" id="KW-1133">Transmembrane helix</keyword>
<proteinExistence type="inferred from homology"/>
<feature type="transmembrane region" description="Helical" evidence="6">
    <location>
        <begin position="192"/>
        <end position="213"/>
    </location>
</feature>
<feature type="transmembrane region" description="Helical" evidence="6">
    <location>
        <begin position="18"/>
        <end position="38"/>
    </location>
</feature>
<dbReference type="SUPFAM" id="SSF103481">
    <property type="entry name" value="Multidrug resistance efflux transporter EmrE"/>
    <property type="match status" value="2"/>
</dbReference>
<feature type="transmembrane region" description="Helical" evidence="6">
    <location>
        <begin position="108"/>
        <end position="129"/>
    </location>
</feature>
<sequence length="310" mass="33199">MSAAVEAPPRTEVTRRPAIGIAAMLGTTLVVPLTGLSVKLLHDVGLGAIMTMALRSGGVLVIFLPLLLIERNRHALVTAHKRAHLWHAFFGLSSMACFYYGLGYLPLVVVTSINFTTPIFVMLMAIPLLKETPDRFSWIAAGVGFCGTLLVLNPTAADFNAVGLVILTGALLTGCMIIVIRKMPANSTHFAVLFYYAALGALVFGIIAVLTATPEEWAALRQPVAWLYLAGIAFFACTLQFLLTLAYRLSMSSSIAALDYLRLIWAGGLGYLVFGELPGPLAVVGMVLIIASGIALIIRQRAQARRGSAR</sequence>
<dbReference type="PANTHER" id="PTHR22911">
    <property type="entry name" value="ACYL-MALONYL CONDENSING ENZYME-RELATED"/>
    <property type="match status" value="1"/>
</dbReference>
<dbReference type="InterPro" id="IPR037185">
    <property type="entry name" value="EmrE-like"/>
</dbReference>
<dbReference type="EMBL" id="JAEKJA010000005">
    <property type="protein sequence ID" value="MBJ3775571.1"/>
    <property type="molecule type" value="Genomic_DNA"/>
</dbReference>
<feature type="transmembrane region" description="Helical" evidence="6">
    <location>
        <begin position="44"/>
        <end position="69"/>
    </location>
</feature>
<keyword evidence="3 6" id="KW-0812">Transmembrane</keyword>
<dbReference type="RefSeq" id="WP_198881454.1">
    <property type="nucleotide sequence ID" value="NZ_JAEKJA010000005.1"/>
</dbReference>
<reference evidence="8" key="1">
    <citation type="submission" date="2020-12" db="EMBL/GenBank/DDBJ databases">
        <title>Bacterial taxonomy.</title>
        <authorList>
            <person name="Pan X."/>
        </authorList>
    </citation>
    <scope>NUCLEOTIDE SEQUENCE</scope>
    <source>
        <strain evidence="8">B2012</strain>
    </source>
</reference>
<keyword evidence="5 6" id="KW-0472">Membrane</keyword>
<gene>
    <name evidence="8" type="ORF">JCR33_07745</name>
</gene>
<evidence type="ECO:0000256" key="6">
    <source>
        <dbReference type="SAM" id="Phobius"/>
    </source>
</evidence>
<dbReference type="Proteomes" id="UP000609531">
    <property type="component" value="Unassembled WGS sequence"/>
</dbReference>
<organism evidence="8 9">
    <name type="scientific">Acuticoccus mangrovi</name>
    <dbReference type="NCBI Taxonomy" id="2796142"/>
    <lineage>
        <taxon>Bacteria</taxon>
        <taxon>Pseudomonadati</taxon>
        <taxon>Pseudomonadota</taxon>
        <taxon>Alphaproteobacteria</taxon>
        <taxon>Hyphomicrobiales</taxon>
        <taxon>Amorphaceae</taxon>
        <taxon>Acuticoccus</taxon>
    </lineage>
</organism>
<feature type="domain" description="EamA" evidence="7">
    <location>
        <begin position="19"/>
        <end position="152"/>
    </location>
</feature>
<comment type="similarity">
    <text evidence="2">Belongs to the drug/metabolite transporter (DMT) superfamily. 10 TMS drug/metabolite exporter (DME) (TC 2.A.7.3) family.</text>
</comment>
<dbReference type="InterPro" id="IPR000620">
    <property type="entry name" value="EamA_dom"/>
</dbReference>
<feature type="transmembrane region" description="Helical" evidence="6">
    <location>
        <begin position="225"/>
        <end position="245"/>
    </location>
</feature>
<evidence type="ECO:0000259" key="7">
    <source>
        <dbReference type="Pfam" id="PF00892"/>
    </source>
</evidence>
<dbReference type="GO" id="GO:0016020">
    <property type="term" value="C:membrane"/>
    <property type="evidence" value="ECO:0007669"/>
    <property type="project" value="UniProtKB-SubCell"/>
</dbReference>
<dbReference type="PANTHER" id="PTHR22911:SF6">
    <property type="entry name" value="SOLUTE CARRIER FAMILY 35 MEMBER G1"/>
    <property type="match status" value="1"/>
</dbReference>
<protein>
    <submittedName>
        <fullName evidence="8">DMT family transporter</fullName>
    </submittedName>
</protein>
<feature type="transmembrane region" description="Helical" evidence="6">
    <location>
        <begin position="280"/>
        <end position="298"/>
    </location>
</feature>
<evidence type="ECO:0000256" key="5">
    <source>
        <dbReference type="ARBA" id="ARBA00023136"/>
    </source>
</evidence>
<evidence type="ECO:0000256" key="4">
    <source>
        <dbReference type="ARBA" id="ARBA00022989"/>
    </source>
</evidence>
<feature type="transmembrane region" description="Helical" evidence="6">
    <location>
        <begin position="85"/>
        <end position="102"/>
    </location>
</feature>
<name>A0A934MH09_9HYPH</name>
<comment type="subcellular location">
    <subcellularLocation>
        <location evidence="1">Membrane</location>
        <topology evidence="1">Multi-pass membrane protein</topology>
    </subcellularLocation>
</comment>
<evidence type="ECO:0000313" key="9">
    <source>
        <dbReference type="Proteomes" id="UP000609531"/>
    </source>
</evidence>